<dbReference type="AlphaFoldDB" id="A0A428U0C2"/>
<protein>
    <recommendedName>
        <fullName evidence="1">CorA-like transporter domain-containing protein</fullName>
    </recommendedName>
</protein>
<keyword evidence="3" id="KW-1185">Reference proteome</keyword>
<dbReference type="EMBL" id="NIZV01000112">
    <property type="protein sequence ID" value="RSM07722.1"/>
    <property type="molecule type" value="Genomic_DNA"/>
</dbReference>
<dbReference type="Gene3D" id="1.20.58.340">
    <property type="entry name" value="Magnesium transport protein CorA, transmembrane region"/>
    <property type="match status" value="1"/>
</dbReference>
<accession>A0A428U0C2</accession>
<name>A0A428U0C2_9HYPO</name>
<sequence length="479" mass="54603">MAQLAETHTGPAPPAVCQTLWSCDAQSIREKLAAKAPSLFATQADEVKVWSAKLAGDQTTASYEFEEHDFTDGDLVPLEQVARDIFYLIPQLHSWDRLRVSKETFTKITEHHEVFPYFSETVRSFGLRTESDPNTWNNFHTRSAGPDADVETCYTVRFFEKNNREAGDPWSLRKTGVYHRLDAATGSSTWILIKPSPLLKNRLPDKLKALWSHEQLRPIRHLYLHVMLIALASQSWEDYIQTQRTKMMEIERKCLYSDTEINDPNDYPISFSDRQKLQQLRRKLITATAVLDSTISLGQRLRKLLPTMSGSRLTKQLKEVINTELYDLDFEANYHRRSLLELRQRSSDMETLLSGILEHRNAQATMDMSVNSEMERGLEQKSSTNIRALTVVATLYLPASLLAGIFSTPLVQPKSEAEPGDRLVVSAELWKFVVVLTPLSIATFALVHVLQHFWTRKHEVELGEMKKGRGSPGSTDENV</sequence>
<dbReference type="Pfam" id="PF26616">
    <property type="entry name" value="CorA-like"/>
    <property type="match status" value="1"/>
</dbReference>
<comment type="caution">
    <text evidence="2">The sequence shown here is derived from an EMBL/GenBank/DDBJ whole genome shotgun (WGS) entry which is preliminary data.</text>
</comment>
<reference evidence="2 3" key="1">
    <citation type="submission" date="2017-06" db="EMBL/GenBank/DDBJ databases">
        <title>Cmopartive genomic analysis of Ambrosia Fusariam Clade fungi.</title>
        <authorList>
            <person name="Stajich J.E."/>
            <person name="Carrillo J."/>
            <person name="Kijimoto T."/>
            <person name="Eskalen A."/>
            <person name="O'Donnell K."/>
            <person name="Kasson M."/>
        </authorList>
    </citation>
    <scope>NUCLEOTIDE SEQUENCE [LARGE SCALE GENOMIC DNA]</scope>
    <source>
        <strain evidence="2 3">NRRL 20438</strain>
    </source>
</reference>
<evidence type="ECO:0000313" key="3">
    <source>
        <dbReference type="Proteomes" id="UP000288429"/>
    </source>
</evidence>
<dbReference type="Proteomes" id="UP000288429">
    <property type="component" value="Unassembled WGS sequence"/>
</dbReference>
<organism evidence="2 3">
    <name type="scientific">Fusarium ambrosium</name>
    <dbReference type="NCBI Taxonomy" id="131363"/>
    <lineage>
        <taxon>Eukaryota</taxon>
        <taxon>Fungi</taxon>
        <taxon>Dikarya</taxon>
        <taxon>Ascomycota</taxon>
        <taxon>Pezizomycotina</taxon>
        <taxon>Sordariomycetes</taxon>
        <taxon>Hypocreomycetidae</taxon>
        <taxon>Hypocreales</taxon>
        <taxon>Nectriaceae</taxon>
        <taxon>Fusarium</taxon>
        <taxon>Fusarium solani species complex</taxon>
    </lineage>
</organism>
<dbReference type="InterPro" id="IPR058257">
    <property type="entry name" value="CorA-like_dom"/>
</dbReference>
<evidence type="ECO:0000313" key="2">
    <source>
        <dbReference type="EMBL" id="RSM07722.1"/>
    </source>
</evidence>
<feature type="domain" description="CorA-like transporter" evidence="1">
    <location>
        <begin position="22"/>
        <end position="253"/>
    </location>
</feature>
<evidence type="ECO:0000259" key="1">
    <source>
        <dbReference type="Pfam" id="PF26616"/>
    </source>
</evidence>
<proteinExistence type="predicted"/>
<gene>
    <name evidence="2" type="ORF">CDV31_008502</name>
</gene>